<gene>
    <name evidence="1" type="ORF">BRAPAZ1V2_A09P47600.2</name>
</gene>
<dbReference type="Gramene" id="A09p47600.2_BraZ1">
    <property type="protein sequence ID" value="A09p47600.2_BraZ1.CDS"/>
    <property type="gene ID" value="A09g47600.2_BraZ1"/>
</dbReference>
<dbReference type="EMBL" id="LS974625">
    <property type="protein sequence ID" value="CAG7864293.1"/>
    <property type="molecule type" value="Genomic_DNA"/>
</dbReference>
<name>A0A8D9CZY3_BRACM</name>
<reference evidence="1 2" key="1">
    <citation type="submission" date="2021-07" db="EMBL/GenBank/DDBJ databases">
        <authorList>
            <consortium name="Genoscope - CEA"/>
            <person name="William W."/>
        </authorList>
    </citation>
    <scope>NUCLEOTIDE SEQUENCE [LARGE SCALE GENOMIC DNA]</scope>
</reference>
<evidence type="ECO:0000313" key="1">
    <source>
        <dbReference type="EMBL" id="CAG7864293.1"/>
    </source>
</evidence>
<evidence type="ECO:0000313" key="2">
    <source>
        <dbReference type="Proteomes" id="UP000694005"/>
    </source>
</evidence>
<proteinExistence type="predicted"/>
<protein>
    <submittedName>
        <fullName evidence="1">Uncharacterized protein</fullName>
    </submittedName>
</protein>
<dbReference type="AlphaFoldDB" id="A0A8D9CZY3"/>
<sequence length="75" mass="8622">MLSNRISISSPSQIKPWTDEKDTYCVVDRFVCCLCNSLYHCPFSFSIVFQETKVGEIFDIKTVVVTQRKALILND</sequence>
<dbReference type="Proteomes" id="UP000694005">
    <property type="component" value="Chromosome A09"/>
</dbReference>
<accession>A0A8D9CZY3</accession>
<organism evidence="1 2">
    <name type="scientific">Brassica campestris</name>
    <name type="common">Field mustard</name>
    <dbReference type="NCBI Taxonomy" id="3711"/>
    <lineage>
        <taxon>Eukaryota</taxon>
        <taxon>Viridiplantae</taxon>
        <taxon>Streptophyta</taxon>
        <taxon>Embryophyta</taxon>
        <taxon>Tracheophyta</taxon>
        <taxon>Spermatophyta</taxon>
        <taxon>Magnoliopsida</taxon>
        <taxon>eudicotyledons</taxon>
        <taxon>Gunneridae</taxon>
        <taxon>Pentapetalae</taxon>
        <taxon>rosids</taxon>
        <taxon>malvids</taxon>
        <taxon>Brassicales</taxon>
        <taxon>Brassicaceae</taxon>
        <taxon>Brassiceae</taxon>
        <taxon>Brassica</taxon>
    </lineage>
</organism>